<dbReference type="AlphaFoldDB" id="A0A1H7C1Q3"/>
<evidence type="ECO:0000313" key="3">
    <source>
        <dbReference type="Proteomes" id="UP000198707"/>
    </source>
</evidence>
<proteinExistence type="predicted"/>
<evidence type="ECO:0000313" key="2">
    <source>
        <dbReference type="EMBL" id="SEJ83386.1"/>
    </source>
</evidence>
<protein>
    <submittedName>
        <fullName evidence="2">Anti-anti-sigma factor</fullName>
    </submittedName>
</protein>
<organism evidence="2 3">
    <name type="scientific">Micromonospora phaseoli</name>
    <dbReference type="NCBI Taxonomy" id="1144548"/>
    <lineage>
        <taxon>Bacteria</taxon>
        <taxon>Bacillati</taxon>
        <taxon>Actinomycetota</taxon>
        <taxon>Actinomycetes</taxon>
        <taxon>Micromonosporales</taxon>
        <taxon>Micromonosporaceae</taxon>
        <taxon>Micromonospora</taxon>
    </lineage>
</organism>
<dbReference type="CDD" id="cd07043">
    <property type="entry name" value="STAS_anti-anti-sigma_factors"/>
    <property type="match status" value="1"/>
</dbReference>
<dbReference type="Gene3D" id="3.30.750.24">
    <property type="entry name" value="STAS domain"/>
    <property type="match status" value="1"/>
</dbReference>
<feature type="region of interest" description="Disordered" evidence="1">
    <location>
        <begin position="116"/>
        <end position="138"/>
    </location>
</feature>
<feature type="compositionally biased region" description="Low complexity" evidence="1">
    <location>
        <begin position="119"/>
        <end position="130"/>
    </location>
</feature>
<evidence type="ECO:0000256" key="1">
    <source>
        <dbReference type="SAM" id="MobiDB-lite"/>
    </source>
</evidence>
<dbReference type="SUPFAM" id="SSF52091">
    <property type="entry name" value="SpoIIaa-like"/>
    <property type="match status" value="1"/>
</dbReference>
<accession>A0A1H7C1Q3</accession>
<dbReference type="STRING" id="1144548.SAMN05443287_108175"/>
<gene>
    <name evidence="2" type="ORF">SAMN05443287_108175</name>
</gene>
<dbReference type="OrthoDB" id="3398475at2"/>
<dbReference type="Proteomes" id="UP000198707">
    <property type="component" value="Unassembled WGS sequence"/>
</dbReference>
<sequence length="138" mass="14597">MDQRSGDNFSITLLAAPGATTALVCLAGEIDLTANSALADVVDRLSTIAPTEVVVDVAEVTFACSTLPNFLARMHLNLPNRSALVVCRPTTNVQRLLDLTDMGQIVTLRDDLPTSGSWAPRRTSPATTAAHEPLLGGR</sequence>
<dbReference type="RefSeq" id="WP_092381712.1">
    <property type="nucleotide sequence ID" value="NZ_BOPI01000004.1"/>
</dbReference>
<name>A0A1H7C1Q3_9ACTN</name>
<reference evidence="3" key="1">
    <citation type="submission" date="2016-10" db="EMBL/GenBank/DDBJ databases">
        <authorList>
            <person name="Varghese N."/>
            <person name="Submissions S."/>
        </authorList>
    </citation>
    <scope>NUCLEOTIDE SEQUENCE [LARGE SCALE GENOMIC DNA]</scope>
    <source>
        <strain evidence="3">CGMCC 4.7038</strain>
    </source>
</reference>
<dbReference type="InterPro" id="IPR036513">
    <property type="entry name" value="STAS_dom_sf"/>
</dbReference>
<dbReference type="EMBL" id="FNYV01000008">
    <property type="protein sequence ID" value="SEJ83386.1"/>
    <property type="molecule type" value="Genomic_DNA"/>
</dbReference>
<keyword evidence="3" id="KW-1185">Reference proteome</keyword>